<dbReference type="Proteomes" id="UP000756346">
    <property type="component" value="Unassembled WGS sequence"/>
</dbReference>
<dbReference type="AlphaFoldDB" id="A0A9P9BQ96"/>
<evidence type="ECO:0000256" key="4">
    <source>
        <dbReference type="ARBA" id="ARBA00023136"/>
    </source>
</evidence>
<name>A0A9P9BQ96_9PEZI</name>
<dbReference type="OrthoDB" id="5428055at2759"/>
<dbReference type="GO" id="GO:0016020">
    <property type="term" value="C:membrane"/>
    <property type="evidence" value="ECO:0007669"/>
    <property type="project" value="UniProtKB-SubCell"/>
</dbReference>
<dbReference type="InterPro" id="IPR002523">
    <property type="entry name" value="MgTranspt_CorA/ZnTranspt_ZntB"/>
</dbReference>
<dbReference type="Gene3D" id="1.20.58.340">
    <property type="entry name" value="Magnesium transport protein CorA, transmembrane region"/>
    <property type="match status" value="1"/>
</dbReference>
<dbReference type="InterPro" id="IPR045863">
    <property type="entry name" value="CorA_TM1_TM2"/>
</dbReference>
<accession>A0A9P9BQ96</accession>
<comment type="caution">
    <text evidence="6">The sequence shown here is derived from an EMBL/GenBank/DDBJ whole genome shotgun (WGS) entry which is preliminary data.</text>
</comment>
<evidence type="ECO:0000256" key="1">
    <source>
        <dbReference type="ARBA" id="ARBA00004141"/>
    </source>
</evidence>
<keyword evidence="2 5" id="KW-0812">Transmembrane</keyword>
<reference evidence="6" key="1">
    <citation type="journal article" date="2021" name="Nat. Commun.">
        <title>Genetic determinants of endophytism in the Arabidopsis root mycobiome.</title>
        <authorList>
            <person name="Mesny F."/>
            <person name="Miyauchi S."/>
            <person name="Thiergart T."/>
            <person name="Pickel B."/>
            <person name="Atanasova L."/>
            <person name="Karlsson M."/>
            <person name="Huettel B."/>
            <person name="Barry K.W."/>
            <person name="Haridas S."/>
            <person name="Chen C."/>
            <person name="Bauer D."/>
            <person name="Andreopoulos W."/>
            <person name="Pangilinan J."/>
            <person name="LaButti K."/>
            <person name="Riley R."/>
            <person name="Lipzen A."/>
            <person name="Clum A."/>
            <person name="Drula E."/>
            <person name="Henrissat B."/>
            <person name="Kohler A."/>
            <person name="Grigoriev I.V."/>
            <person name="Martin F.M."/>
            <person name="Hacquard S."/>
        </authorList>
    </citation>
    <scope>NUCLEOTIDE SEQUENCE</scope>
    <source>
        <strain evidence="6">MPI-CAGE-CH-0230</strain>
    </source>
</reference>
<feature type="transmembrane region" description="Helical" evidence="5">
    <location>
        <begin position="120"/>
        <end position="137"/>
    </location>
</feature>
<dbReference type="EMBL" id="JAGTJQ010000003">
    <property type="protein sequence ID" value="KAH7034648.1"/>
    <property type="molecule type" value="Genomic_DNA"/>
</dbReference>
<evidence type="ECO:0000256" key="3">
    <source>
        <dbReference type="ARBA" id="ARBA00022989"/>
    </source>
</evidence>
<dbReference type="GeneID" id="70182611"/>
<comment type="subcellular location">
    <subcellularLocation>
        <location evidence="1">Membrane</location>
        <topology evidence="1">Multi-pass membrane protein</topology>
    </subcellularLocation>
</comment>
<dbReference type="RefSeq" id="XP_046014741.1">
    <property type="nucleotide sequence ID" value="XM_046153065.1"/>
</dbReference>
<keyword evidence="7" id="KW-1185">Reference proteome</keyword>
<keyword evidence="4 5" id="KW-0472">Membrane</keyword>
<dbReference type="SUPFAM" id="SSF144083">
    <property type="entry name" value="Magnesium transport protein CorA, transmembrane region"/>
    <property type="match status" value="1"/>
</dbReference>
<gene>
    <name evidence="6" type="ORF">B0I36DRAFT_316695</name>
</gene>
<protein>
    <submittedName>
        <fullName evidence="6">Uncharacterized protein</fullName>
    </submittedName>
</protein>
<evidence type="ECO:0000256" key="5">
    <source>
        <dbReference type="SAM" id="Phobius"/>
    </source>
</evidence>
<organism evidence="6 7">
    <name type="scientific">Microdochium trichocladiopsis</name>
    <dbReference type="NCBI Taxonomy" id="1682393"/>
    <lineage>
        <taxon>Eukaryota</taxon>
        <taxon>Fungi</taxon>
        <taxon>Dikarya</taxon>
        <taxon>Ascomycota</taxon>
        <taxon>Pezizomycotina</taxon>
        <taxon>Sordariomycetes</taxon>
        <taxon>Xylariomycetidae</taxon>
        <taxon>Xylariales</taxon>
        <taxon>Microdochiaceae</taxon>
        <taxon>Microdochium</taxon>
    </lineage>
</organism>
<evidence type="ECO:0000313" key="7">
    <source>
        <dbReference type="Proteomes" id="UP000756346"/>
    </source>
</evidence>
<sequence length="199" mass="22291">MDNLAFHTVRLQQLAFEEIPTGPSIQQNTELHEARRKIAILAKDVANMLHWMPSSVRDDVAKAQREGAFVWFPDDAARQVISEAKALDQFVMDTFQLLMSTISVLAAESGLDEARSAQKLMWLASVYLPLTMVTGIFGMNIREVNDSLLPWWACLLALVAMVGFTGTILFVFDKMADRRRGNKGYSIEVRKLSLSSLSP</sequence>
<evidence type="ECO:0000256" key="2">
    <source>
        <dbReference type="ARBA" id="ARBA00022692"/>
    </source>
</evidence>
<dbReference type="Pfam" id="PF01544">
    <property type="entry name" value="CorA"/>
    <property type="match status" value="1"/>
</dbReference>
<feature type="transmembrane region" description="Helical" evidence="5">
    <location>
        <begin position="149"/>
        <end position="172"/>
    </location>
</feature>
<evidence type="ECO:0000313" key="6">
    <source>
        <dbReference type="EMBL" id="KAH7034648.1"/>
    </source>
</evidence>
<keyword evidence="3 5" id="KW-1133">Transmembrane helix</keyword>
<dbReference type="GO" id="GO:0046873">
    <property type="term" value="F:metal ion transmembrane transporter activity"/>
    <property type="evidence" value="ECO:0007669"/>
    <property type="project" value="InterPro"/>
</dbReference>
<proteinExistence type="predicted"/>